<dbReference type="InterPro" id="IPR001307">
    <property type="entry name" value="Thiosulphate_STrfase_CS"/>
</dbReference>
<evidence type="ECO:0000313" key="5">
    <source>
        <dbReference type="Proteomes" id="UP000005143"/>
    </source>
</evidence>
<dbReference type="InterPro" id="IPR001763">
    <property type="entry name" value="Rhodanese-like_dom"/>
</dbReference>
<dbReference type="SUPFAM" id="SSF52821">
    <property type="entry name" value="Rhodanese/Cell cycle control phosphatase"/>
    <property type="match status" value="2"/>
</dbReference>
<dbReference type="PROSITE" id="PS50206">
    <property type="entry name" value="RHODANESE_3"/>
    <property type="match status" value="2"/>
</dbReference>
<keyword evidence="5" id="KW-1185">Reference proteome</keyword>
<dbReference type="EMBL" id="AGUD01000255">
    <property type="protein sequence ID" value="EHN09739.1"/>
    <property type="molecule type" value="Genomic_DNA"/>
</dbReference>
<protein>
    <submittedName>
        <fullName evidence="4">Thiosulfate sulfurtransferase rhodanese</fullName>
        <ecNumber evidence="4">2.8.1.1</ecNumber>
    </submittedName>
</protein>
<keyword evidence="1 4" id="KW-0808">Transferase</keyword>
<comment type="caution">
    <text evidence="4">The sequence shown here is derived from an EMBL/GenBank/DDBJ whole genome shotgun (WGS) entry which is preliminary data.</text>
</comment>
<dbReference type="PANTHER" id="PTHR11364:SF27">
    <property type="entry name" value="SULFURTRANSFERASE"/>
    <property type="match status" value="1"/>
</dbReference>
<dbReference type="InterPro" id="IPR045078">
    <property type="entry name" value="TST/MPST-like"/>
</dbReference>
<dbReference type="AlphaFoldDB" id="H0E9A0"/>
<gene>
    <name evidence="4" type="ORF">PAI11_34170</name>
</gene>
<evidence type="ECO:0000259" key="3">
    <source>
        <dbReference type="PROSITE" id="PS50206"/>
    </source>
</evidence>
<evidence type="ECO:0000313" key="4">
    <source>
        <dbReference type="EMBL" id="EHN09739.1"/>
    </source>
</evidence>
<dbReference type="CDD" id="cd01448">
    <property type="entry name" value="TST_Repeat_1"/>
    <property type="match status" value="1"/>
</dbReference>
<dbReference type="Pfam" id="PF00581">
    <property type="entry name" value="Rhodanese"/>
    <property type="match status" value="2"/>
</dbReference>
<dbReference type="PANTHER" id="PTHR11364">
    <property type="entry name" value="THIOSULFATE SULFERTANSFERASE"/>
    <property type="match status" value="1"/>
</dbReference>
<dbReference type="OrthoDB" id="9770030at2"/>
<reference evidence="4 5" key="1">
    <citation type="journal article" date="2013" name="Biodegradation">
        <title>Quantitative proteomic analysis of ibuprofen-degrading Patulibacter sp. strain I11.</title>
        <authorList>
            <person name="Almeida B."/>
            <person name="Kjeldal H."/>
            <person name="Lolas I."/>
            <person name="Knudsen A.D."/>
            <person name="Carvalho G."/>
            <person name="Nielsen K.L."/>
            <person name="Barreto Crespo M.T."/>
            <person name="Stensballe A."/>
            <person name="Nielsen J.L."/>
        </authorList>
    </citation>
    <scope>NUCLEOTIDE SEQUENCE [LARGE SCALE GENOMIC DNA]</scope>
    <source>
        <strain evidence="4 5">I11</strain>
    </source>
</reference>
<dbReference type="GO" id="GO:0004792">
    <property type="term" value="F:thiosulfate-cyanide sulfurtransferase activity"/>
    <property type="evidence" value="ECO:0007669"/>
    <property type="project" value="UniProtKB-EC"/>
</dbReference>
<accession>H0E9A0</accession>
<name>H0E9A0_9ACTN</name>
<dbReference type="InterPro" id="IPR036873">
    <property type="entry name" value="Rhodanese-like_dom_sf"/>
</dbReference>
<dbReference type="EC" id="2.8.1.1" evidence="4"/>
<feature type="domain" description="Rhodanese" evidence="3">
    <location>
        <begin position="41"/>
        <end position="143"/>
    </location>
</feature>
<organism evidence="4 5">
    <name type="scientific">Patulibacter medicamentivorans</name>
    <dbReference type="NCBI Taxonomy" id="1097667"/>
    <lineage>
        <taxon>Bacteria</taxon>
        <taxon>Bacillati</taxon>
        <taxon>Actinomycetota</taxon>
        <taxon>Thermoleophilia</taxon>
        <taxon>Solirubrobacterales</taxon>
        <taxon>Patulibacteraceae</taxon>
        <taxon>Patulibacter</taxon>
    </lineage>
</organism>
<dbReference type="Proteomes" id="UP000005143">
    <property type="component" value="Unassembled WGS sequence"/>
</dbReference>
<dbReference type="RefSeq" id="WP_007577494.1">
    <property type="nucleotide sequence ID" value="NZ_AGUD01000255.1"/>
</dbReference>
<evidence type="ECO:0000256" key="2">
    <source>
        <dbReference type="ARBA" id="ARBA00022737"/>
    </source>
</evidence>
<dbReference type="Gene3D" id="3.40.250.10">
    <property type="entry name" value="Rhodanese-like domain"/>
    <property type="match status" value="2"/>
</dbReference>
<sequence length="293" mass="30743">MSRLPLLVDPATLHERLGDDGLRIFDATITLDRPAAGGPYAIRDERAAYEREHLPGAAYVDIPRELSDPDAPFPFAWPSPERFAEAAGRLGIGEGTHVVVYAQAAPMWATRLWFLLRGFGFDDVSVLDGGLPAWRAAGLPVEAGAVTHPPATFDPRPRPELLASRADVEAIAGGAPACLLNALPEAAFRGTAPSSYSRPGRIPGSSSLPFARLLDDATGRFRPAAEIEATLRAAGALGEQPVVAYCGGGISATVDLFALALVGRDDARLYDGSLTEWSADPALPLVVDGGAAA</sequence>
<proteinExistence type="predicted"/>
<feature type="domain" description="Rhodanese" evidence="3">
    <location>
        <begin position="184"/>
        <end position="286"/>
    </location>
</feature>
<keyword evidence="2" id="KW-0677">Repeat</keyword>
<dbReference type="SMART" id="SM00450">
    <property type="entry name" value="RHOD"/>
    <property type="match status" value="2"/>
</dbReference>
<dbReference type="CDD" id="cd01449">
    <property type="entry name" value="TST_Repeat_2"/>
    <property type="match status" value="1"/>
</dbReference>
<dbReference type="PROSITE" id="PS00380">
    <property type="entry name" value="RHODANESE_1"/>
    <property type="match status" value="1"/>
</dbReference>
<evidence type="ECO:0000256" key="1">
    <source>
        <dbReference type="ARBA" id="ARBA00022679"/>
    </source>
</evidence>